<evidence type="ECO:0000313" key="2">
    <source>
        <dbReference type="Proteomes" id="UP000306798"/>
    </source>
</evidence>
<comment type="caution">
    <text evidence="1">The sequence shown here is derived from an EMBL/GenBank/DDBJ whole genome shotgun (WGS) entry which is preliminary data.</text>
</comment>
<evidence type="ECO:0008006" key="3">
    <source>
        <dbReference type="Google" id="ProtNLM"/>
    </source>
</evidence>
<dbReference type="Proteomes" id="UP000306798">
    <property type="component" value="Unassembled WGS sequence"/>
</dbReference>
<evidence type="ECO:0000313" key="1">
    <source>
        <dbReference type="EMBL" id="THG24540.1"/>
    </source>
</evidence>
<dbReference type="InterPro" id="IPR010985">
    <property type="entry name" value="Ribbon_hlx_hlx"/>
</dbReference>
<dbReference type="InterPro" id="IPR013321">
    <property type="entry name" value="Arc_rbn_hlx_hlx"/>
</dbReference>
<protein>
    <recommendedName>
        <fullName evidence="3">Macrolide ABC transporter ATP-binding protein</fullName>
    </recommendedName>
</protein>
<reference evidence="1 2" key="1">
    <citation type="submission" date="2019-04" db="EMBL/GenBank/DDBJ databases">
        <title>Microbes associate with the intestines of laboratory mice.</title>
        <authorList>
            <person name="Navarre W."/>
            <person name="Wong E."/>
            <person name="Huang K.C."/>
            <person name="Tropini C."/>
            <person name="Ng K."/>
            <person name="Yu B."/>
        </authorList>
    </citation>
    <scope>NUCLEOTIDE SEQUENCE [LARGE SCALE GENOMIC DNA]</scope>
    <source>
        <strain evidence="1 2">NM87_A27A</strain>
    </source>
</reference>
<accession>A0A4S4F4F6</accession>
<dbReference type="RefSeq" id="WP_136511597.1">
    <property type="nucleotide sequence ID" value="NZ_SSTF01000024.1"/>
</dbReference>
<dbReference type="EMBL" id="SSTF01000024">
    <property type="protein sequence ID" value="THG24540.1"/>
    <property type="molecule type" value="Genomic_DNA"/>
</dbReference>
<dbReference type="SUPFAM" id="SSF47598">
    <property type="entry name" value="Ribbon-helix-helix"/>
    <property type="match status" value="1"/>
</dbReference>
<dbReference type="GO" id="GO:0006355">
    <property type="term" value="P:regulation of DNA-templated transcription"/>
    <property type="evidence" value="ECO:0007669"/>
    <property type="project" value="InterPro"/>
</dbReference>
<name>A0A4S4F4F6_9BIFI</name>
<dbReference type="Gene3D" id="1.10.1220.10">
    <property type="entry name" value="Met repressor-like"/>
    <property type="match status" value="1"/>
</dbReference>
<gene>
    <name evidence="1" type="ORF">E5991_07915</name>
</gene>
<organism evidence="1 2">
    <name type="scientific">Bifidobacterium pseudolongum</name>
    <dbReference type="NCBI Taxonomy" id="1694"/>
    <lineage>
        <taxon>Bacteria</taxon>
        <taxon>Bacillati</taxon>
        <taxon>Actinomycetota</taxon>
        <taxon>Actinomycetes</taxon>
        <taxon>Bifidobacteriales</taxon>
        <taxon>Bifidobacteriaceae</taxon>
        <taxon>Bifidobacterium</taxon>
    </lineage>
</organism>
<dbReference type="AlphaFoldDB" id="A0A4S4F4F6"/>
<sequence>MRNLKPGNAYQPAARTAQVSSIHDVFREDTSPSVASEWVKTSVNLRLDMRRRLKRYAAEHDVRIQDVIDAALNEYLR</sequence>
<proteinExistence type="predicted"/>